<evidence type="ECO:0000313" key="3">
    <source>
        <dbReference type="Proteomes" id="UP000006727"/>
    </source>
</evidence>
<organism evidence="1">
    <name type="scientific">Physcomitrium patens</name>
    <name type="common">Spreading-leaved earth moss</name>
    <name type="synonym">Physcomitrella patens</name>
    <dbReference type="NCBI Taxonomy" id="3218"/>
    <lineage>
        <taxon>Eukaryota</taxon>
        <taxon>Viridiplantae</taxon>
        <taxon>Streptophyta</taxon>
        <taxon>Embryophyta</taxon>
        <taxon>Bryophyta</taxon>
        <taxon>Bryophytina</taxon>
        <taxon>Bryopsida</taxon>
        <taxon>Funariidae</taxon>
        <taxon>Funariales</taxon>
        <taxon>Funariaceae</taxon>
        <taxon>Physcomitrium</taxon>
    </lineage>
</organism>
<proteinExistence type="predicted"/>
<reference evidence="1 3" key="1">
    <citation type="journal article" date="2008" name="Science">
        <title>The Physcomitrella genome reveals evolutionary insights into the conquest of land by plants.</title>
        <authorList>
            <person name="Rensing S."/>
            <person name="Lang D."/>
            <person name="Zimmer A."/>
            <person name="Terry A."/>
            <person name="Salamov A."/>
            <person name="Shapiro H."/>
            <person name="Nishiyama T."/>
            <person name="Perroud P.-F."/>
            <person name="Lindquist E."/>
            <person name="Kamisugi Y."/>
            <person name="Tanahashi T."/>
            <person name="Sakakibara K."/>
            <person name="Fujita T."/>
            <person name="Oishi K."/>
            <person name="Shin-I T."/>
            <person name="Kuroki Y."/>
            <person name="Toyoda A."/>
            <person name="Suzuki Y."/>
            <person name="Hashimoto A."/>
            <person name="Yamaguchi K."/>
            <person name="Sugano A."/>
            <person name="Kohara Y."/>
            <person name="Fujiyama A."/>
            <person name="Anterola A."/>
            <person name="Aoki S."/>
            <person name="Ashton N."/>
            <person name="Barbazuk W.B."/>
            <person name="Barker E."/>
            <person name="Bennetzen J."/>
            <person name="Bezanilla M."/>
            <person name="Blankenship R."/>
            <person name="Cho S.H."/>
            <person name="Dutcher S."/>
            <person name="Estelle M."/>
            <person name="Fawcett J.A."/>
            <person name="Gundlach H."/>
            <person name="Hanada K."/>
            <person name="Heyl A."/>
            <person name="Hicks K.A."/>
            <person name="Hugh J."/>
            <person name="Lohr M."/>
            <person name="Mayer K."/>
            <person name="Melkozernov A."/>
            <person name="Murata T."/>
            <person name="Nelson D."/>
            <person name="Pils B."/>
            <person name="Prigge M."/>
            <person name="Reiss B."/>
            <person name="Renner T."/>
            <person name="Rombauts S."/>
            <person name="Rushton P."/>
            <person name="Sanderfoot A."/>
            <person name="Schween G."/>
            <person name="Shiu S.-H."/>
            <person name="Stueber K."/>
            <person name="Theodoulou F.L."/>
            <person name="Tu H."/>
            <person name="Van de Peer Y."/>
            <person name="Verrier P.J."/>
            <person name="Waters E."/>
            <person name="Wood A."/>
            <person name="Yang L."/>
            <person name="Cove D."/>
            <person name="Cuming A."/>
            <person name="Hasebe M."/>
            <person name="Lucas S."/>
            <person name="Mishler D.B."/>
            <person name="Reski R."/>
            <person name="Grigoriev I."/>
            <person name="Quatrano R.S."/>
            <person name="Boore J.L."/>
        </authorList>
    </citation>
    <scope>NUCLEOTIDE SEQUENCE [LARGE SCALE GENOMIC DNA]</scope>
    <source>
        <strain evidence="2 3">cv. Gransden 2004</strain>
    </source>
</reference>
<dbReference type="HOGENOM" id="CLU_872629_0_0_1"/>
<evidence type="ECO:0000313" key="1">
    <source>
        <dbReference type="EMBL" id="PNR52537.1"/>
    </source>
</evidence>
<name>A9T7B8_PHYPA</name>
<reference evidence="2" key="3">
    <citation type="submission" date="2020-12" db="UniProtKB">
        <authorList>
            <consortium name="EnsemblPlants"/>
        </authorList>
    </citation>
    <scope>IDENTIFICATION</scope>
</reference>
<dbReference type="PaxDb" id="3218-PP1S177_118V6.1"/>
<gene>
    <name evidence="1" type="ORF">PHYPA_008911</name>
</gene>
<evidence type="ECO:0000313" key="2">
    <source>
        <dbReference type="EnsemblPlants" id="Pp3c6_13850V3.1"/>
    </source>
</evidence>
<accession>A9T7B8</accession>
<dbReference type="EnsemblPlants" id="Pp3c6_13850V3.1">
    <property type="protein sequence ID" value="Pp3c6_13850V3.1"/>
    <property type="gene ID" value="Pp3c6_13850"/>
</dbReference>
<dbReference type="InParanoid" id="A9T7B8"/>
<dbReference type="Proteomes" id="UP000006727">
    <property type="component" value="Chromosome 6"/>
</dbReference>
<sequence length="319" mass="35590">MSRHLLSNIISRCSNSMPESGESSSARYLVSILRKVELHDAAGAHWNWSASVQIEDMNPMQEMVLQEQIDQWSIFIAILLGIPIEIDTAEQSTTDYGTGFDFAAVSNPGTHITGSDSSCTRHAQHDKPLQRVSPKSAYWINEYTRRQIRGRDLSFDECLEIVQPLVTAFREVSKISIATDVLEIFATWPIDLVEPFINNPQALREKLLSITSDLGLIASKEVNCEDDVDYLSEAFGTIDANDYNDLLMESFEDPSLPPALFSAVLDGLSPVPLKISSEELDVANYVKSIGLSYFLALNLMLFCDHNKFEESCKGIICNL</sequence>
<dbReference type="Gramene" id="Pp3c6_13850V3.1">
    <property type="protein sequence ID" value="Pp3c6_13850V3.1"/>
    <property type="gene ID" value="Pp3c6_13850"/>
</dbReference>
<reference evidence="1 3" key="2">
    <citation type="journal article" date="2018" name="Plant J.">
        <title>The Physcomitrella patens chromosome-scale assembly reveals moss genome structure and evolution.</title>
        <authorList>
            <person name="Lang D."/>
            <person name="Ullrich K.K."/>
            <person name="Murat F."/>
            <person name="Fuchs J."/>
            <person name="Jenkins J."/>
            <person name="Haas F.B."/>
            <person name="Piednoel M."/>
            <person name="Gundlach H."/>
            <person name="Van Bel M."/>
            <person name="Meyberg R."/>
            <person name="Vives C."/>
            <person name="Morata J."/>
            <person name="Symeonidi A."/>
            <person name="Hiss M."/>
            <person name="Muchero W."/>
            <person name="Kamisugi Y."/>
            <person name="Saleh O."/>
            <person name="Blanc G."/>
            <person name="Decker E.L."/>
            <person name="van Gessel N."/>
            <person name="Grimwood J."/>
            <person name="Hayes R.D."/>
            <person name="Graham S.W."/>
            <person name="Gunter L.E."/>
            <person name="McDaniel S.F."/>
            <person name="Hoernstein S.N.W."/>
            <person name="Larsson A."/>
            <person name="Li F.W."/>
            <person name="Perroud P.F."/>
            <person name="Phillips J."/>
            <person name="Ranjan P."/>
            <person name="Rokshar D.S."/>
            <person name="Rothfels C.J."/>
            <person name="Schneider L."/>
            <person name="Shu S."/>
            <person name="Stevenson D.W."/>
            <person name="Thummler F."/>
            <person name="Tillich M."/>
            <person name="Villarreal Aguilar J.C."/>
            <person name="Widiez T."/>
            <person name="Wong G.K."/>
            <person name="Wymore A."/>
            <person name="Zhang Y."/>
            <person name="Zimmer A.D."/>
            <person name="Quatrano R.S."/>
            <person name="Mayer K.F.X."/>
            <person name="Goodstein D."/>
            <person name="Casacuberta J.M."/>
            <person name="Vandepoele K."/>
            <person name="Reski R."/>
            <person name="Cuming A.C."/>
            <person name="Tuskan G.A."/>
            <person name="Maumus F."/>
            <person name="Salse J."/>
            <person name="Schmutz J."/>
            <person name="Rensing S.A."/>
        </authorList>
    </citation>
    <scope>NUCLEOTIDE SEQUENCE [LARGE SCALE GENOMIC DNA]</scope>
    <source>
        <strain evidence="2 3">cv. Gransden 2004</strain>
    </source>
</reference>
<keyword evidence="3" id="KW-1185">Reference proteome</keyword>
<dbReference type="EMBL" id="ABEU02000006">
    <property type="protein sequence ID" value="PNR52537.1"/>
    <property type="molecule type" value="Genomic_DNA"/>
</dbReference>
<dbReference type="AlphaFoldDB" id="A9T7B8"/>
<protein>
    <submittedName>
        <fullName evidence="1 2">Uncharacterized protein</fullName>
    </submittedName>
</protein>